<dbReference type="AlphaFoldDB" id="A0A1V4J4V1"/>
<proteinExistence type="predicted"/>
<keyword evidence="2" id="KW-1185">Reference proteome</keyword>
<dbReference type="EMBL" id="LSYS01009367">
    <property type="protein sequence ID" value="OPJ67188.1"/>
    <property type="molecule type" value="Genomic_DNA"/>
</dbReference>
<dbReference type="Proteomes" id="UP000190648">
    <property type="component" value="Unassembled WGS sequence"/>
</dbReference>
<organism evidence="1 2">
    <name type="scientific">Patagioenas fasciata monilis</name>
    <dbReference type="NCBI Taxonomy" id="372326"/>
    <lineage>
        <taxon>Eukaryota</taxon>
        <taxon>Metazoa</taxon>
        <taxon>Chordata</taxon>
        <taxon>Craniata</taxon>
        <taxon>Vertebrata</taxon>
        <taxon>Euteleostomi</taxon>
        <taxon>Archelosauria</taxon>
        <taxon>Archosauria</taxon>
        <taxon>Dinosauria</taxon>
        <taxon>Saurischia</taxon>
        <taxon>Theropoda</taxon>
        <taxon>Coelurosauria</taxon>
        <taxon>Aves</taxon>
        <taxon>Neognathae</taxon>
        <taxon>Neoaves</taxon>
        <taxon>Columbimorphae</taxon>
        <taxon>Columbiformes</taxon>
        <taxon>Columbidae</taxon>
        <taxon>Patagioenas</taxon>
    </lineage>
</organism>
<accession>A0A1V4J4V1</accession>
<reference evidence="1 2" key="1">
    <citation type="submission" date="2016-02" db="EMBL/GenBank/DDBJ databases">
        <title>Band-tailed pigeon sequencing and assembly.</title>
        <authorList>
            <person name="Soares A.E."/>
            <person name="Novak B.J."/>
            <person name="Rice E.S."/>
            <person name="O'Connell B."/>
            <person name="Chang D."/>
            <person name="Weber S."/>
            <person name="Shapiro B."/>
        </authorList>
    </citation>
    <scope>NUCLEOTIDE SEQUENCE [LARGE SCALE GENOMIC DNA]</scope>
    <source>
        <strain evidence="1">BTP2013</strain>
        <tissue evidence="1">Blood</tissue>
    </source>
</reference>
<evidence type="ECO:0000313" key="2">
    <source>
        <dbReference type="Proteomes" id="UP000190648"/>
    </source>
</evidence>
<gene>
    <name evidence="1" type="ORF">AV530_017084</name>
</gene>
<sequence>MMSPQLLFSESFLRSEDEGEYTFRNKKRTCKHLLASIRRNPGSTEDDSLQQLQDPTLHNAYYQELLKHLQWTSPSEHRASSEYLQLHIFLWIHGSV</sequence>
<comment type="caution">
    <text evidence="1">The sequence shown here is derived from an EMBL/GenBank/DDBJ whole genome shotgun (WGS) entry which is preliminary data.</text>
</comment>
<evidence type="ECO:0000313" key="1">
    <source>
        <dbReference type="EMBL" id="OPJ67188.1"/>
    </source>
</evidence>
<protein>
    <submittedName>
        <fullName evidence="1">Uncharacterized protein</fullName>
    </submittedName>
</protein>
<name>A0A1V4J4V1_PATFA</name>